<feature type="region of interest" description="Disordered" evidence="1">
    <location>
        <begin position="238"/>
        <end position="267"/>
    </location>
</feature>
<dbReference type="EMBL" id="PEDP01001465">
    <property type="protein sequence ID" value="POS83611.1"/>
    <property type="molecule type" value="Genomic_DNA"/>
</dbReference>
<name>A0A2S4PNJ7_9PEZI</name>
<dbReference type="AlphaFoldDB" id="A0A2S4PNJ7"/>
<evidence type="ECO:0000313" key="3">
    <source>
        <dbReference type="Proteomes" id="UP000237438"/>
    </source>
</evidence>
<accession>A0A2S4PNJ7</accession>
<organism evidence="2 3">
    <name type="scientific">Erysiphe pulchra</name>
    <dbReference type="NCBI Taxonomy" id="225359"/>
    <lineage>
        <taxon>Eukaryota</taxon>
        <taxon>Fungi</taxon>
        <taxon>Dikarya</taxon>
        <taxon>Ascomycota</taxon>
        <taxon>Pezizomycotina</taxon>
        <taxon>Leotiomycetes</taxon>
        <taxon>Erysiphales</taxon>
        <taxon>Erysiphaceae</taxon>
        <taxon>Erysiphe</taxon>
    </lineage>
</organism>
<evidence type="ECO:0000256" key="1">
    <source>
        <dbReference type="SAM" id="MobiDB-lite"/>
    </source>
</evidence>
<sequence length="396" mass="45170">MKRPAIDQLVYDSLFPKPKSTDPPNFQGLLQRQLVPEVRLETQAFYGHLKSQEAKYPGLDYSYQPHRARLSRYPWHRRLFRAFDNLGLTKSEIAGLTKWEGTRWAKERFEREQGIIIRDTTADGIPDWVEPELRAPATKTAFEKQDSEKQQNTQIDSQTQGQMPERVQDQEEEHDDERETEVPIDEDVDEESDLEIQSVGVALNERLRAVVAQREAGNSSTVIDEDWEQWYKEAVEAGGIPPSRDHPSHTSPSGTRQASHTQSSIIPPRLLSASRLDYLNRTPESIVRQNPDNSNLSFTAIDTYGRRISETLNSQRLSSNPMNRGTTLNFAQANRSSTLTPALRSYMNSTADLNSRIRQWEIQRTSTRANSGLRPAQISAIRSTQNRLGSSFTFLD</sequence>
<dbReference type="STRING" id="225359.A0A2S4PNJ7"/>
<feature type="region of interest" description="Disordered" evidence="1">
    <location>
        <begin position="141"/>
        <end position="194"/>
    </location>
</feature>
<dbReference type="OrthoDB" id="4106209at2759"/>
<feature type="compositionally biased region" description="Polar residues" evidence="1">
    <location>
        <begin position="150"/>
        <end position="162"/>
    </location>
</feature>
<proteinExistence type="predicted"/>
<feature type="compositionally biased region" description="Polar residues" evidence="1">
    <location>
        <begin position="249"/>
        <end position="265"/>
    </location>
</feature>
<feature type="compositionally biased region" description="Acidic residues" evidence="1">
    <location>
        <begin position="170"/>
        <end position="194"/>
    </location>
</feature>
<protein>
    <submittedName>
        <fullName evidence="2">Uncharacterized protein</fullName>
    </submittedName>
</protein>
<keyword evidence="3" id="KW-1185">Reference proteome</keyword>
<reference evidence="2 3" key="1">
    <citation type="submission" date="2017-10" db="EMBL/GenBank/DDBJ databases">
        <title>Development of genomic resources for the powdery mildew, Erysiphe pulchra.</title>
        <authorList>
            <person name="Wadl P.A."/>
            <person name="Mack B.M."/>
            <person name="Moore G."/>
            <person name="Beltz S.B."/>
        </authorList>
    </citation>
    <scope>NUCLEOTIDE SEQUENCE [LARGE SCALE GENOMIC DNA]</scope>
    <source>
        <strain evidence="2">Cflorida</strain>
    </source>
</reference>
<gene>
    <name evidence="2" type="ORF">EPUL_006807</name>
</gene>
<dbReference type="Proteomes" id="UP000237438">
    <property type="component" value="Unassembled WGS sequence"/>
</dbReference>
<comment type="caution">
    <text evidence="2">The sequence shown here is derived from an EMBL/GenBank/DDBJ whole genome shotgun (WGS) entry which is preliminary data.</text>
</comment>
<evidence type="ECO:0000313" key="2">
    <source>
        <dbReference type="EMBL" id="POS83611.1"/>
    </source>
</evidence>